<feature type="compositionally biased region" description="Pro residues" evidence="1">
    <location>
        <begin position="68"/>
        <end position="78"/>
    </location>
</feature>
<sequence length="169" mass="18631">MSLPDFYVTFEMSLPVFMSLSDVTVSSEKFSADFSLSIFLPETITHLPPRNHRRHVTHVKLPMAPHTTPAPFPSPQPTPLHGFIPYPSTAPPSPPLSPSPLPSPLPSPQPSHLPRYPQTPAIVDNQLRLPPYHKLWPPPFASPFLPPSMPAPKSPSPDKHPSPALRSFP</sequence>
<dbReference type="EMBL" id="CAMAPE010000010">
    <property type="protein sequence ID" value="CAH9076659.1"/>
    <property type="molecule type" value="Genomic_DNA"/>
</dbReference>
<feature type="region of interest" description="Disordered" evidence="1">
    <location>
        <begin position="143"/>
        <end position="169"/>
    </location>
</feature>
<dbReference type="Proteomes" id="UP001152484">
    <property type="component" value="Unassembled WGS sequence"/>
</dbReference>
<dbReference type="AlphaFoldDB" id="A0A9P1E3R7"/>
<feature type="compositionally biased region" description="Pro residues" evidence="1">
    <location>
        <begin position="88"/>
        <end position="111"/>
    </location>
</feature>
<proteinExistence type="predicted"/>
<evidence type="ECO:0000313" key="2">
    <source>
        <dbReference type="EMBL" id="CAH9076659.1"/>
    </source>
</evidence>
<evidence type="ECO:0000256" key="1">
    <source>
        <dbReference type="SAM" id="MobiDB-lite"/>
    </source>
</evidence>
<protein>
    <submittedName>
        <fullName evidence="2">Uncharacterized protein</fullName>
    </submittedName>
</protein>
<comment type="caution">
    <text evidence="2">The sequence shown here is derived from an EMBL/GenBank/DDBJ whole genome shotgun (WGS) entry which is preliminary data.</text>
</comment>
<keyword evidence="3" id="KW-1185">Reference proteome</keyword>
<evidence type="ECO:0000313" key="3">
    <source>
        <dbReference type="Proteomes" id="UP001152484"/>
    </source>
</evidence>
<gene>
    <name evidence="2" type="ORF">CEURO_LOCUS5919</name>
</gene>
<feature type="region of interest" description="Disordered" evidence="1">
    <location>
        <begin position="63"/>
        <end position="124"/>
    </location>
</feature>
<organism evidence="2 3">
    <name type="scientific">Cuscuta europaea</name>
    <name type="common">European dodder</name>
    <dbReference type="NCBI Taxonomy" id="41803"/>
    <lineage>
        <taxon>Eukaryota</taxon>
        <taxon>Viridiplantae</taxon>
        <taxon>Streptophyta</taxon>
        <taxon>Embryophyta</taxon>
        <taxon>Tracheophyta</taxon>
        <taxon>Spermatophyta</taxon>
        <taxon>Magnoliopsida</taxon>
        <taxon>eudicotyledons</taxon>
        <taxon>Gunneridae</taxon>
        <taxon>Pentapetalae</taxon>
        <taxon>asterids</taxon>
        <taxon>lamiids</taxon>
        <taxon>Solanales</taxon>
        <taxon>Convolvulaceae</taxon>
        <taxon>Cuscuteae</taxon>
        <taxon>Cuscuta</taxon>
        <taxon>Cuscuta subgen. Cuscuta</taxon>
    </lineage>
</organism>
<name>A0A9P1E3R7_CUSEU</name>
<accession>A0A9P1E3R7</accession>
<reference evidence="2" key="1">
    <citation type="submission" date="2022-07" db="EMBL/GenBank/DDBJ databases">
        <authorList>
            <person name="Macas J."/>
            <person name="Novak P."/>
            <person name="Neumann P."/>
        </authorList>
    </citation>
    <scope>NUCLEOTIDE SEQUENCE</scope>
</reference>
<feature type="compositionally biased region" description="Pro residues" evidence="1">
    <location>
        <begin position="143"/>
        <end position="155"/>
    </location>
</feature>